<dbReference type="GO" id="GO:0003676">
    <property type="term" value="F:nucleic acid binding"/>
    <property type="evidence" value="ECO:0007669"/>
    <property type="project" value="InterPro"/>
</dbReference>
<dbReference type="PROSITE" id="PS00092">
    <property type="entry name" value="N6_MTASE"/>
    <property type="match status" value="1"/>
</dbReference>
<dbReference type="RefSeq" id="WP_145069719.1">
    <property type="nucleotide sequence ID" value="NZ_CP036287.1"/>
</dbReference>
<dbReference type="InterPro" id="IPR002052">
    <property type="entry name" value="DNA_methylase_N6_adenine_CS"/>
</dbReference>
<dbReference type="EC" id="2.1.1.72" evidence="1"/>
<accession>A0A518BRN8</accession>
<dbReference type="Proteomes" id="UP000316921">
    <property type="component" value="Chromosome"/>
</dbReference>
<name>A0A518BRN8_9BACT</name>
<evidence type="ECO:0000313" key="7">
    <source>
        <dbReference type="Proteomes" id="UP000316921"/>
    </source>
</evidence>
<dbReference type="REBASE" id="356612">
    <property type="entry name" value="PbaPla133ORF47580P"/>
</dbReference>
<dbReference type="SUPFAM" id="SSF53335">
    <property type="entry name" value="S-adenosyl-L-methionine-dependent methyltransferases"/>
    <property type="match status" value="1"/>
</dbReference>
<dbReference type="Gene3D" id="3.40.50.150">
    <property type="entry name" value="Vaccinia Virus protein VP39"/>
    <property type="match status" value="2"/>
</dbReference>
<comment type="catalytic activity">
    <reaction evidence="4">
        <text>a 2'-deoxyadenosine in DNA + S-adenosyl-L-methionine = an N(6)-methyl-2'-deoxyadenosine in DNA + S-adenosyl-L-homocysteine + H(+)</text>
        <dbReference type="Rhea" id="RHEA:15197"/>
        <dbReference type="Rhea" id="RHEA-COMP:12418"/>
        <dbReference type="Rhea" id="RHEA-COMP:12419"/>
        <dbReference type="ChEBI" id="CHEBI:15378"/>
        <dbReference type="ChEBI" id="CHEBI:57856"/>
        <dbReference type="ChEBI" id="CHEBI:59789"/>
        <dbReference type="ChEBI" id="CHEBI:90615"/>
        <dbReference type="ChEBI" id="CHEBI:90616"/>
        <dbReference type="EC" id="2.1.1.72"/>
    </reaction>
</comment>
<reference evidence="6 7" key="1">
    <citation type="submission" date="2019-02" db="EMBL/GenBank/DDBJ databases">
        <title>Deep-cultivation of Planctomycetes and their phenomic and genomic characterization uncovers novel biology.</title>
        <authorList>
            <person name="Wiegand S."/>
            <person name="Jogler M."/>
            <person name="Boedeker C."/>
            <person name="Pinto D."/>
            <person name="Vollmers J."/>
            <person name="Rivas-Marin E."/>
            <person name="Kohn T."/>
            <person name="Peeters S.H."/>
            <person name="Heuer A."/>
            <person name="Rast P."/>
            <person name="Oberbeckmann S."/>
            <person name="Bunk B."/>
            <person name="Jeske O."/>
            <person name="Meyerdierks A."/>
            <person name="Storesund J.E."/>
            <person name="Kallscheuer N."/>
            <person name="Luecker S."/>
            <person name="Lage O.M."/>
            <person name="Pohl T."/>
            <person name="Merkel B.J."/>
            <person name="Hornburger P."/>
            <person name="Mueller R.-W."/>
            <person name="Bruemmer F."/>
            <person name="Labrenz M."/>
            <person name="Spormann A.M."/>
            <person name="Op den Camp H."/>
            <person name="Overmann J."/>
            <person name="Amann R."/>
            <person name="Jetten M.S.M."/>
            <person name="Mascher T."/>
            <person name="Medema M.H."/>
            <person name="Devos D.P."/>
            <person name="Kaster A.-K."/>
            <person name="Ovreas L."/>
            <person name="Rohde M."/>
            <person name="Galperin M.Y."/>
            <person name="Jogler C."/>
        </authorList>
    </citation>
    <scope>NUCLEOTIDE SEQUENCE [LARGE SCALE GENOMIC DNA]</scope>
    <source>
        <strain evidence="6 7">Pla133</strain>
    </source>
</reference>
<evidence type="ECO:0000256" key="1">
    <source>
        <dbReference type="ARBA" id="ARBA00011900"/>
    </source>
</evidence>
<keyword evidence="2" id="KW-0489">Methyltransferase</keyword>
<evidence type="ECO:0000313" key="6">
    <source>
        <dbReference type="EMBL" id="QDU69637.1"/>
    </source>
</evidence>
<feature type="region of interest" description="Disordered" evidence="5">
    <location>
        <begin position="139"/>
        <end position="164"/>
    </location>
</feature>
<evidence type="ECO:0000256" key="4">
    <source>
        <dbReference type="ARBA" id="ARBA00047942"/>
    </source>
</evidence>
<dbReference type="GO" id="GO:0032259">
    <property type="term" value="P:methylation"/>
    <property type="evidence" value="ECO:0007669"/>
    <property type="project" value="UniProtKB-KW"/>
</dbReference>
<sequence>MPLSLPGIHNDGEFFSEHYLQAVLEGDLAPLFKRWAEEHQAGARARLPQDALLGLAEKWFAARARADEADGASETDTLARLDAARDFHAHLLEALGYDRAPDAHVLEDGSALPVALTLERDSRPFLLVCETAFARGDDDDPLDTAPLRAQLPPGTPETTPLPKLGRGAATWREVLDELVFREERAPRFVLLLTGGEAVLAERHKWGQGRALRFDWSELFGRKDKAAARAAAGLLHAEALAPDSGPPLHDELDENSHRHAYAVSADLKYGVRRAVELIGNEAVHFKRERDRAAKQRQEVFHEGPEFEAELTRDCLTYLYRLLFLFYVEARGAELGVVPMQSRIYRDGYSLESLRALELVPLHTDAARNGFFLHESLQRLFGVVQGGFPPGATDDPADLYATAHDDEKPLHDSFLMDGVASPLFDDARLGPLGGVRLRNWVVQEVLQLLSLSAERRGKSRGRISYAQLGVNQLGAVYEGLLSYTGFFAQDDLYEVAAKADVPKLEKPEEREKVRTYFVGASRAGDYREDEFVRDTGGSRVVHERGTFLFRLAGRDREKSASYYTPEVLTRCLVKYSLRELLYEPQSEEELGRAPLVFKLSAREILDLTVCEPAMGSGAFLAEAVDQLADAYLARRQEELGETLPSDRYAREKRRVKARLATNNCYGVDLNPVAVDLAKTSLWLATLYEGGKCPWFGLRLAYGNSLVGARREVFRVGDLTTKGSKAEPNWLGQAPEAVPFVKEGGELPREADFAAGGADWSLPPRPKHSVYHFLVPSDGMAPFGKDKVVKELAPEDAERLRKWQKKFTVPFTKDEARRLERLSDAVDRLWAEVCRERVLATAATDDRIPVWEEPEAEGELWREDLAATASGGDATASLAAEGSWSGGDDGGLADPAGSSDEELSGEQSEARAERRRDARLNPRVQDQEAVAARLEEASSASRRLRLIMDAWCALWFWPVKESAQLPSRAQWLATLELVLTGKLDASVTDPLMTQQLTFGDEAVAPSEGAVAPASLADPASGAMAAASTATLTLPEVDGRSLPAPLARLSELEDELAQLRAAHGEALGTADVDAITKATPWLQVVARLATRYRFHHWHLRFAEVHALRGGFDLILGNPPWILVSFNEQAVLADFEPAVDLRKLSASKVAKQRTRILDTFDAANLYIGELEAQTATQDYLGSIHNQPLLQGMKANSYKAFVTVAWQVTSAPGTVGMIHPPGVFDDPKGGALRLEVYRRLRLHARFVNILALFEIGVLRPYALNVYGPRQEDQPFLMISNLIHPRTIDSAVSHDGLGVTPGIKSADGAFETRGHRRRLVYVGLSELALFARLYDKPGTPASSARLPTVHSIEILSALGRLSQGSTRLGDVAHYSTQLWNETNAQDDETIARQTTTPKEEAGLIIQGPHFYVGSPLYQTPRESCKSKGDYNSIDLTAIPDDYLPRTNYVPACRPTVYAERTPKVPWNGRPVTDFYRYVNRRAISPTGERTLIPSIMPPGAAHIDGVLSVTAELEVIATLAAFAVSLPADLFIKTTGKSDCRNDLLSRLPLPEACGAPPARLRLLRLVCVTSHYADLWSELQPDASKSQVFASNDPRLEHLGLERCGWSRSVPLRTDLSRRQALVELDVLASNALGLTLDELLTIYRAQFPVLQQYERQNRYDQHGRLVPTSETIGDEKGVSLLKLADRLAEQVGFDSTRPYPDGAPETEELLAGRAHLAKRDAEILAVPERPTLRDLMTPTEVTYHDHPTPPSAGATRTRTETLWALRYTDPGLEPRLERTYPTPWTRHDRETDYTRSWRSPLIP</sequence>
<dbReference type="GO" id="GO:0009007">
    <property type="term" value="F:site-specific DNA-methyltransferase (adenine-specific) activity"/>
    <property type="evidence" value="ECO:0007669"/>
    <property type="project" value="UniProtKB-EC"/>
</dbReference>
<dbReference type="KEGG" id="pbap:Pla133_47580"/>
<keyword evidence="7" id="KW-1185">Reference proteome</keyword>
<dbReference type="PANTHER" id="PTHR33841:SF1">
    <property type="entry name" value="DNA METHYLTRANSFERASE A"/>
    <property type="match status" value="1"/>
</dbReference>
<evidence type="ECO:0000256" key="5">
    <source>
        <dbReference type="SAM" id="MobiDB-lite"/>
    </source>
</evidence>
<organism evidence="6 7">
    <name type="scientific">Engelhardtia mirabilis</name>
    <dbReference type="NCBI Taxonomy" id="2528011"/>
    <lineage>
        <taxon>Bacteria</taxon>
        <taxon>Pseudomonadati</taxon>
        <taxon>Planctomycetota</taxon>
        <taxon>Planctomycetia</taxon>
        <taxon>Planctomycetia incertae sedis</taxon>
        <taxon>Engelhardtia</taxon>
    </lineage>
</organism>
<proteinExistence type="predicted"/>
<dbReference type="EMBL" id="CP036287">
    <property type="protein sequence ID" value="QDU69637.1"/>
    <property type="molecule type" value="Genomic_DNA"/>
</dbReference>
<dbReference type="InterPro" id="IPR050953">
    <property type="entry name" value="N4_N6_ade-DNA_methylase"/>
</dbReference>
<protein>
    <recommendedName>
        <fullName evidence="1">site-specific DNA-methyltransferase (adenine-specific)</fullName>
        <ecNumber evidence="1">2.1.1.72</ecNumber>
    </recommendedName>
</protein>
<evidence type="ECO:0000256" key="3">
    <source>
        <dbReference type="ARBA" id="ARBA00022679"/>
    </source>
</evidence>
<gene>
    <name evidence="6" type="ORF">Pla133_47580</name>
</gene>
<feature type="compositionally biased region" description="Basic and acidic residues" evidence="5">
    <location>
        <begin position="905"/>
        <end position="917"/>
    </location>
</feature>
<feature type="region of interest" description="Disordered" evidence="5">
    <location>
        <begin position="875"/>
        <end position="922"/>
    </location>
</feature>
<dbReference type="PANTHER" id="PTHR33841">
    <property type="entry name" value="DNA METHYLTRANSFERASE YEEA-RELATED"/>
    <property type="match status" value="1"/>
</dbReference>
<keyword evidence="3" id="KW-0808">Transferase</keyword>
<evidence type="ECO:0000256" key="2">
    <source>
        <dbReference type="ARBA" id="ARBA00022603"/>
    </source>
</evidence>
<dbReference type="InterPro" id="IPR029063">
    <property type="entry name" value="SAM-dependent_MTases_sf"/>
</dbReference>